<dbReference type="GO" id="GO:0005730">
    <property type="term" value="C:nucleolus"/>
    <property type="evidence" value="ECO:0007669"/>
    <property type="project" value="UniProtKB-SubCell"/>
</dbReference>
<dbReference type="InterPro" id="IPR002877">
    <property type="entry name" value="RNA_MeTrfase_FtsJ_dom"/>
</dbReference>
<evidence type="ECO:0000256" key="7">
    <source>
        <dbReference type="ARBA" id="ARBA00023242"/>
    </source>
</evidence>
<feature type="binding site" evidence="8">
    <location>
        <position position="58"/>
    </location>
    <ligand>
        <name>S-adenosyl-L-methionine</name>
        <dbReference type="ChEBI" id="CHEBI:59789"/>
    </ligand>
</feature>
<keyword evidence="6 8" id="KW-0949">S-adenosyl-L-methionine</keyword>
<dbReference type="InterPro" id="IPR029063">
    <property type="entry name" value="SAM-dependent_MTases_sf"/>
</dbReference>
<feature type="domain" description="Ribosomal RNA methyltransferase FtsJ" evidence="10">
    <location>
        <begin position="24"/>
        <end position="200"/>
    </location>
</feature>
<evidence type="ECO:0000256" key="6">
    <source>
        <dbReference type="ARBA" id="ARBA00022691"/>
    </source>
</evidence>
<dbReference type="AlphaFoldDB" id="A0A3B0NAU7"/>
<evidence type="ECO:0000313" key="13">
    <source>
        <dbReference type="EMBL" id="SVP94989.1"/>
    </source>
</evidence>
<dbReference type="EC" id="2.1.1.-" evidence="8"/>
<feature type="region of interest" description="Disordered" evidence="9">
    <location>
        <begin position="439"/>
        <end position="552"/>
    </location>
</feature>
<dbReference type="GO" id="GO:0000463">
    <property type="term" value="P:maturation of LSU-rRNA from tricistronic rRNA transcript (SSU-rRNA, 5.8S rRNA, LSU-rRNA)"/>
    <property type="evidence" value="ECO:0007669"/>
    <property type="project" value="TreeGrafter"/>
</dbReference>
<feature type="domain" description="Ribosomal RNA methyltransferase SPB1-like C-terminal" evidence="11">
    <location>
        <begin position="704"/>
        <end position="915"/>
    </location>
</feature>
<dbReference type="HAMAP" id="MF_01547">
    <property type="entry name" value="RNA_methyltr_E"/>
    <property type="match status" value="1"/>
</dbReference>
<evidence type="ECO:0000259" key="10">
    <source>
        <dbReference type="Pfam" id="PF01728"/>
    </source>
</evidence>
<feature type="compositionally biased region" description="Polar residues" evidence="9">
    <location>
        <begin position="466"/>
        <end position="476"/>
    </location>
</feature>
<keyword evidence="5 8" id="KW-0808">Transferase</keyword>
<evidence type="ECO:0000313" key="14">
    <source>
        <dbReference type="EMBL" id="SVP95584.1"/>
    </source>
</evidence>
<feature type="region of interest" description="Disordered" evidence="9">
    <location>
        <begin position="876"/>
        <end position="926"/>
    </location>
</feature>
<evidence type="ECO:0000256" key="3">
    <source>
        <dbReference type="ARBA" id="ARBA00022552"/>
    </source>
</evidence>
<dbReference type="InterPro" id="IPR050082">
    <property type="entry name" value="RNA_methyltr_RlmE"/>
</dbReference>
<evidence type="ECO:0000256" key="9">
    <source>
        <dbReference type="SAM" id="MobiDB-lite"/>
    </source>
</evidence>
<dbReference type="InterPro" id="IPR028589">
    <property type="entry name" value="SPB1-like"/>
</dbReference>
<dbReference type="EMBL" id="UIVS01000004">
    <property type="protein sequence ID" value="SVP95584.1"/>
    <property type="molecule type" value="Genomic_DNA"/>
</dbReference>
<dbReference type="PANTHER" id="PTHR10920">
    <property type="entry name" value="RIBOSOMAL RNA METHYLTRANSFERASE"/>
    <property type="match status" value="1"/>
</dbReference>
<dbReference type="SUPFAM" id="SSF53335">
    <property type="entry name" value="S-adenosyl-L-methionine-dependent methyltransferases"/>
    <property type="match status" value="1"/>
</dbReference>
<evidence type="ECO:0000256" key="5">
    <source>
        <dbReference type="ARBA" id="ARBA00022679"/>
    </source>
</evidence>
<proteinExistence type="inferred from homology"/>
<dbReference type="FunFam" id="3.40.50.150:FF:000004">
    <property type="entry name" value="AdoMet-dependent rRNA methyltransferase SPB1"/>
    <property type="match status" value="1"/>
</dbReference>
<feature type="binding site" evidence="8">
    <location>
        <position position="76"/>
    </location>
    <ligand>
        <name>S-adenosyl-L-methionine</name>
        <dbReference type="ChEBI" id="CHEBI:59789"/>
    </ligand>
</feature>
<accession>A0A3B0NAU7</accession>
<feature type="domain" description="DUF3381" evidence="12">
    <location>
        <begin position="262"/>
        <end position="445"/>
    </location>
</feature>
<protein>
    <recommendedName>
        <fullName evidence="8">Putative rRNA methyltransferase</fullName>
        <ecNumber evidence="8">2.1.1.-</ecNumber>
    </recommendedName>
    <alternativeName>
        <fullName evidence="8">2'-O-ribose RNA methyltransferase SPB1 homolog</fullName>
    </alternativeName>
</protein>
<evidence type="ECO:0000259" key="11">
    <source>
        <dbReference type="Pfam" id="PF07780"/>
    </source>
</evidence>
<feature type="binding site" evidence="8">
    <location>
        <position position="92"/>
    </location>
    <ligand>
        <name>S-adenosyl-L-methionine</name>
        <dbReference type="ChEBI" id="CHEBI:59789"/>
    </ligand>
</feature>
<feature type="compositionally biased region" description="Acidic residues" evidence="9">
    <location>
        <begin position="525"/>
        <end position="549"/>
    </location>
</feature>
<evidence type="ECO:0000256" key="2">
    <source>
        <dbReference type="ARBA" id="ARBA00022517"/>
    </source>
</evidence>
<keyword evidence="2 8" id="KW-0690">Ribosome biogenesis</keyword>
<evidence type="ECO:0000256" key="4">
    <source>
        <dbReference type="ARBA" id="ARBA00022603"/>
    </source>
</evidence>
<feature type="compositionally biased region" description="Basic residues" evidence="9">
    <location>
        <begin position="439"/>
        <end position="449"/>
    </location>
</feature>
<dbReference type="Gene3D" id="3.40.50.150">
    <property type="entry name" value="Vaccinia Virus protein VP39"/>
    <property type="match status" value="1"/>
</dbReference>
<dbReference type="GO" id="GO:0000466">
    <property type="term" value="P:maturation of 5.8S rRNA from tricistronic rRNA transcript (SSU-rRNA, 5.8S rRNA, LSU-rRNA)"/>
    <property type="evidence" value="ECO:0007669"/>
    <property type="project" value="TreeGrafter"/>
</dbReference>
<dbReference type="InterPro" id="IPR012920">
    <property type="entry name" value="rRNA_MeTfrase_SPB1-like_C"/>
</dbReference>
<feature type="region of interest" description="Disordered" evidence="9">
    <location>
        <begin position="612"/>
        <end position="651"/>
    </location>
</feature>
<feature type="compositionally biased region" description="Acidic residues" evidence="9">
    <location>
        <begin position="483"/>
        <end position="511"/>
    </location>
</feature>
<feature type="region of interest" description="Disordered" evidence="9">
    <location>
        <begin position="685"/>
        <end position="715"/>
    </location>
</feature>
<gene>
    <name evidence="13" type="ORF">TAT_000374900</name>
    <name evidence="14" type="ORF">TAV_000374800</name>
</gene>
<feature type="binding site" evidence="8">
    <location>
        <position position="56"/>
    </location>
    <ligand>
        <name>S-adenosyl-L-methionine</name>
        <dbReference type="ChEBI" id="CHEBI:59789"/>
    </ligand>
</feature>
<comment type="function">
    <text evidence="8">Probable methyltransferase involved in the maturation of rRNA and in the biogenesis of ribosomal subunits.</text>
</comment>
<dbReference type="Pfam" id="PF01728">
    <property type="entry name" value="FtsJ"/>
    <property type="match status" value="1"/>
</dbReference>
<dbReference type="Pfam" id="PF07780">
    <property type="entry name" value="Spb1_C"/>
    <property type="match status" value="1"/>
</dbReference>
<sequence>MKTKSKTGKNRLDKYYHLAKEHGYRSRSAFKIIQLSKKFNIFQNCNVLVDLCAAPGGWLQVASNQLPVSSTIIGVDLVPIKPIKGVTTFQADIRTPKCLSLITNHLNGMNVDVVLHDGSPNMGCNWNLDAFNQNVLVLTACKMACSLLRKGGIFVTKVFRSSDYNSLVWMLSNCFDKVKVTKPQSSRNVSAEIFAVCIGFKTLKLIDQRLFNPDYVFQNSELPIEQNELSQSNKLLTNTPKSPNHTSKTPNHVSKTLNQLLKEQKKINREGYEGPIYSEISVIDFLKSKEPAVILVTYNKLLFTTTNRNTIGTKSTDEELLEMVKENPLTTEEIKLLCSDLKVAGKSDLQSLLKWRFKLINTIPNLKITKSNPSDSTKSGKEVCTSSEATISDTTVPMDATDSTTIDTMDSSTIDTTVIEMDKKIKNKIESEKRRLERKQRKMLKKLKVGKNSNSSLITPDPDLFSLNSSNLQSYTEVLPDGSESEETDPESEESDVESQLPDDSESEETVVESKSDSESQLTDVESEETDIESEESEESDVESDELEDYEMKRLMNMEIDLEVRHSIDKINEQNTKHVKLSRKQKAKLEQSNELKNFINKLQYEAQIHHMNQSDHSDTEPDANYEPDDDNSEQGDSDIEPPHRDIEQDDLDGDLARNLDEDLISKRWFDNDIFKLNLHTNHSTKLNNSTKLDQHEQPKQPEQSEGDEIPNKSKENMDIKIVPAISNSEKEEIMGDVNKLAEIQALGSLMINKKTRMALIDGAYNKRTFTDEDLPSWFVEDENKHNKPQYPVTKELMKKYKAKLLELKNRPIKKVLEAKHRKALRAKKKLKSILPKIEAISNDREGTENPNKLLRGLKKIQSTKRQKVYVISRRSNFNKLTKGGKQKSNKGKGSRKVLKHVDRRMKQDNRRSKIKPKRKSRKIRPH</sequence>
<feature type="compositionally biased region" description="Basic residues" evidence="9">
    <location>
        <begin position="912"/>
        <end position="926"/>
    </location>
</feature>
<dbReference type="Pfam" id="PF11861">
    <property type="entry name" value="DUF3381"/>
    <property type="match status" value="1"/>
</dbReference>
<name>A0A3B0NAU7_THEAN</name>
<keyword evidence="4 8" id="KW-0489">Methyltransferase</keyword>
<comment type="subcellular location">
    <subcellularLocation>
        <location evidence="1 8">Nucleus</location>
        <location evidence="1 8">Nucleolus</location>
    </subcellularLocation>
</comment>
<dbReference type="GO" id="GO:0030687">
    <property type="term" value="C:preribosome, large subunit precursor"/>
    <property type="evidence" value="ECO:0007669"/>
    <property type="project" value="TreeGrafter"/>
</dbReference>
<dbReference type="EMBL" id="UIVT01000004">
    <property type="protein sequence ID" value="SVP94989.1"/>
    <property type="molecule type" value="Genomic_DNA"/>
</dbReference>
<dbReference type="GO" id="GO:0008650">
    <property type="term" value="F:rRNA (uridine-2'-O-)-methyltransferase activity"/>
    <property type="evidence" value="ECO:0007669"/>
    <property type="project" value="TreeGrafter"/>
</dbReference>
<dbReference type="VEuPathDB" id="PiroplasmaDB:TA11330"/>
<feature type="active site" description="Proton acceptor" evidence="8">
    <location>
        <position position="157"/>
    </location>
</feature>
<reference evidence="13" key="1">
    <citation type="submission" date="2018-07" db="EMBL/GenBank/DDBJ databases">
        <authorList>
            <person name="Quirk P.G."/>
            <person name="Krulwich T.A."/>
        </authorList>
    </citation>
    <scope>NUCLEOTIDE SEQUENCE</scope>
    <source>
        <strain evidence="13">Anand</strain>
    </source>
</reference>
<feature type="binding site" evidence="8">
    <location>
        <position position="117"/>
    </location>
    <ligand>
        <name>S-adenosyl-L-methionine</name>
        <dbReference type="ChEBI" id="CHEBI:59789"/>
    </ligand>
</feature>
<comment type="similarity">
    <text evidence="8">Belongs to the class I-like SAM-binding methyltransferase superfamily. RNA methyltransferase RlmE family. SPB1 subfamily.</text>
</comment>
<comment type="catalytic activity">
    <reaction evidence="8">
        <text>a ribonucleotide in rRNA + S-adenosyl-L-methionine = a 2'-O-methylribonucleotide in rRNA + S-adenosyl-L-homocysteine + H(+)</text>
        <dbReference type="Rhea" id="RHEA:48628"/>
        <dbReference type="Rhea" id="RHEA-COMP:12164"/>
        <dbReference type="Rhea" id="RHEA-COMP:12165"/>
        <dbReference type="ChEBI" id="CHEBI:15378"/>
        <dbReference type="ChEBI" id="CHEBI:57856"/>
        <dbReference type="ChEBI" id="CHEBI:59789"/>
        <dbReference type="ChEBI" id="CHEBI:90675"/>
        <dbReference type="ChEBI" id="CHEBI:90676"/>
    </reaction>
</comment>
<keyword evidence="3 8" id="KW-0698">rRNA processing</keyword>
<feature type="compositionally biased region" description="Basic residues" evidence="9">
    <location>
        <begin position="882"/>
        <end position="903"/>
    </location>
</feature>
<dbReference type="PANTHER" id="PTHR10920:SF13">
    <property type="entry name" value="PRE-RRNA 2'-O-RIBOSE RNA METHYLTRANSFERASE FTSJ3"/>
    <property type="match status" value="1"/>
</dbReference>
<dbReference type="GO" id="GO:0016435">
    <property type="term" value="F:rRNA (guanine) methyltransferase activity"/>
    <property type="evidence" value="ECO:0007669"/>
    <property type="project" value="TreeGrafter"/>
</dbReference>
<organism evidence="13">
    <name type="scientific">Theileria annulata</name>
    <dbReference type="NCBI Taxonomy" id="5874"/>
    <lineage>
        <taxon>Eukaryota</taxon>
        <taxon>Sar</taxon>
        <taxon>Alveolata</taxon>
        <taxon>Apicomplexa</taxon>
        <taxon>Aconoidasida</taxon>
        <taxon>Piroplasmida</taxon>
        <taxon>Theileriidae</taxon>
        <taxon>Theileria</taxon>
    </lineage>
</organism>
<evidence type="ECO:0000259" key="12">
    <source>
        <dbReference type="Pfam" id="PF11861"/>
    </source>
</evidence>
<dbReference type="HAMAP" id="MF_03163">
    <property type="entry name" value="RNA_methyltr_E_SPB1"/>
    <property type="match status" value="1"/>
</dbReference>
<evidence type="ECO:0000256" key="1">
    <source>
        <dbReference type="ARBA" id="ARBA00004604"/>
    </source>
</evidence>
<dbReference type="InterPro" id="IPR024576">
    <property type="entry name" value="rRNA_MeTfrase_Spb1_DUF3381"/>
</dbReference>
<evidence type="ECO:0000256" key="8">
    <source>
        <dbReference type="HAMAP-Rule" id="MF_03163"/>
    </source>
</evidence>
<keyword evidence="7 8" id="KW-0539">Nucleus</keyword>
<dbReference type="InterPro" id="IPR015507">
    <property type="entry name" value="rRNA-MeTfrase_E"/>
</dbReference>
<feature type="compositionally biased region" description="Acidic residues" evidence="9">
    <location>
        <begin position="620"/>
        <end position="639"/>
    </location>
</feature>